<comment type="cofactor">
    <cofactor evidence="1">
        <name>FAD</name>
        <dbReference type="ChEBI" id="CHEBI:57692"/>
    </cofactor>
</comment>
<sequence>MSTILVLLDHLPTEAAGDGPRLRSTSAELLTLARRLPGEVVAAWIGSDAQGGVLDEVTGVLAEQGVASLLRVDVPGLDHGLTAVQVDAVAAAVEETGASLVLARSSFETKELMARLGVRTGAGIVSDVYDVTVDDAGVVVGSKAVLAGSWSTHCAVRAPLALVTLRPHSILPEPAPAPVEVAVHDLHAEASRAAAAVTVLSRNARPTSERPELAEAEVVVVGGRGTNGDFGPVEELADVLGGAVGATRVATDEGWIGHEAQVGQTGVTISPRLYIGAGVSGAVHHRGGMAASVTVVAINEDPDAPIFEFCDYGIVGDLTEVLPALSAEIRARR</sequence>
<comment type="subunit">
    <text evidence="3">Heterodimer of an alpha and a beta subunit.</text>
</comment>
<dbReference type="InterPro" id="IPR014730">
    <property type="entry name" value="ETF_a/b_N"/>
</dbReference>
<proteinExistence type="inferred from homology"/>
<dbReference type="PANTHER" id="PTHR43153:SF1">
    <property type="entry name" value="ELECTRON TRANSFER FLAVOPROTEIN SUBUNIT ALPHA, MITOCHONDRIAL"/>
    <property type="match status" value="1"/>
</dbReference>
<dbReference type="EMBL" id="JBHMDM010000005">
    <property type="protein sequence ID" value="MFB9377412.1"/>
    <property type="molecule type" value="Genomic_DNA"/>
</dbReference>
<dbReference type="RefSeq" id="WP_380139123.1">
    <property type="nucleotide sequence ID" value="NZ_JBHLUI010000010.1"/>
</dbReference>
<name>A0ABV5LTM0_9ACTN</name>
<dbReference type="Pfam" id="PF01012">
    <property type="entry name" value="ETF"/>
    <property type="match status" value="1"/>
</dbReference>
<dbReference type="PANTHER" id="PTHR43153">
    <property type="entry name" value="ELECTRON TRANSFER FLAVOPROTEIN ALPHA"/>
    <property type="match status" value="1"/>
</dbReference>
<dbReference type="SMART" id="SM00893">
    <property type="entry name" value="ETF"/>
    <property type="match status" value="1"/>
</dbReference>
<evidence type="ECO:0000313" key="6">
    <source>
        <dbReference type="EMBL" id="MFB9377412.1"/>
    </source>
</evidence>
<dbReference type="InterPro" id="IPR014729">
    <property type="entry name" value="Rossmann-like_a/b/a_fold"/>
</dbReference>
<dbReference type="InterPro" id="IPR001308">
    <property type="entry name" value="ETF_a/FixB"/>
</dbReference>
<evidence type="ECO:0000256" key="1">
    <source>
        <dbReference type="ARBA" id="ARBA00001974"/>
    </source>
</evidence>
<dbReference type="Pfam" id="PF00766">
    <property type="entry name" value="ETF_alpha"/>
    <property type="match status" value="1"/>
</dbReference>
<reference evidence="6 7" key="1">
    <citation type="submission" date="2024-09" db="EMBL/GenBank/DDBJ databases">
        <authorList>
            <person name="Sun Q."/>
            <person name="Mori K."/>
        </authorList>
    </citation>
    <scope>NUCLEOTIDE SEQUENCE [LARGE SCALE GENOMIC DNA]</scope>
    <source>
        <strain evidence="6 7">TISTR 1856</strain>
    </source>
</reference>
<evidence type="ECO:0000256" key="2">
    <source>
        <dbReference type="ARBA" id="ARBA00005817"/>
    </source>
</evidence>
<dbReference type="Gene3D" id="3.40.50.1220">
    <property type="entry name" value="TPP-binding domain"/>
    <property type="match status" value="1"/>
</dbReference>
<comment type="caution">
    <text evidence="6">The sequence shown here is derived from an EMBL/GenBank/DDBJ whole genome shotgun (WGS) entry which is preliminary data.</text>
</comment>
<accession>A0ABV5LTM0</accession>
<evidence type="ECO:0000259" key="5">
    <source>
        <dbReference type="SMART" id="SM00893"/>
    </source>
</evidence>
<gene>
    <name evidence="6" type="ORF">ACFFVI_10565</name>
</gene>
<evidence type="ECO:0000256" key="4">
    <source>
        <dbReference type="ARBA" id="ARBA00025649"/>
    </source>
</evidence>
<dbReference type="SUPFAM" id="SSF52402">
    <property type="entry name" value="Adenine nucleotide alpha hydrolases-like"/>
    <property type="match status" value="1"/>
</dbReference>
<dbReference type="SUPFAM" id="SSF52467">
    <property type="entry name" value="DHS-like NAD/FAD-binding domain"/>
    <property type="match status" value="1"/>
</dbReference>
<comment type="function">
    <text evidence="4">The electron transfer flavoprotein serves as a specific electron acceptor for other dehydrogenases. It transfers the electrons to the main respiratory chain via ETF-ubiquinone oxidoreductase (ETF dehydrogenase).</text>
</comment>
<organism evidence="6 7">
    <name type="scientific">Kineococcus gynurae</name>
    <dbReference type="NCBI Taxonomy" id="452979"/>
    <lineage>
        <taxon>Bacteria</taxon>
        <taxon>Bacillati</taxon>
        <taxon>Actinomycetota</taxon>
        <taxon>Actinomycetes</taxon>
        <taxon>Kineosporiales</taxon>
        <taxon>Kineosporiaceae</taxon>
        <taxon>Kineococcus</taxon>
    </lineage>
</organism>
<evidence type="ECO:0000313" key="7">
    <source>
        <dbReference type="Proteomes" id="UP001589748"/>
    </source>
</evidence>
<protein>
    <submittedName>
        <fullName evidence="6">Electron transfer flavoprotein subunit alpha/FixB family protein</fullName>
    </submittedName>
</protein>
<dbReference type="InterPro" id="IPR029035">
    <property type="entry name" value="DHS-like_NAD/FAD-binding_dom"/>
</dbReference>
<dbReference type="PIRSF" id="PIRSF000089">
    <property type="entry name" value="Electra_flavoP_a"/>
    <property type="match status" value="1"/>
</dbReference>
<feature type="domain" description="Electron transfer flavoprotein alpha/beta-subunit N-terminal" evidence="5">
    <location>
        <begin position="10"/>
        <end position="199"/>
    </location>
</feature>
<evidence type="ECO:0000256" key="3">
    <source>
        <dbReference type="ARBA" id="ARBA00011355"/>
    </source>
</evidence>
<keyword evidence="7" id="KW-1185">Reference proteome</keyword>
<dbReference type="Gene3D" id="3.40.50.620">
    <property type="entry name" value="HUPs"/>
    <property type="match status" value="1"/>
</dbReference>
<dbReference type="Proteomes" id="UP001589748">
    <property type="component" value="Unassembled WGS sequence"/>
</dbReference>
<comment type="similarity">
    <text evidence="2">Belongs to the ETF alpha-subunit/FixB family.</text>
</comment>
<dbReference type="InterPro" id="IPR014731">
    <property type="entry name" value="ETF_asu_C"/>
</dbReference>